<evidence type="ECO:0000259" key="6">
    <source>
        <dbReference type="PROSITE" id="PS50888"/>
    </source>
</evidence>
<dbReference type="Proteomes" id="UP000516437">
    <property type="component" value="Chromosome 6"/>
</dbReference>
<organism evidence="7 8">
    <name type="scientific">Morella rubra</name>
    <name type="common">Chinese bayberry</name>
    <dbReference type="NCBI Taxonomy" id="262757"/>
    <lineage>
        <taxon>Eukaryota</taxon>
        <taxon>Viridiplantae</taxon>
        <taxon>Streptophyta</taxon>
        <taxon>Embryophyta</taxon>
        <taxon>Tracheophyta</taxon>
        <taxon>Spermatophyta</taxon>
        <taxon>Magnoliopsida</taxon>
        <taxon>eudicotyledons</taxon>
        <taxon>Gunneridae</taxon>
        <taxon>Pentapetalae</taxon>
        <taxon>rosids</taxon>
        <taxon>fabids</taxon>
        <taxon>Fagales</taxon>
        <taxon>Myricaceae</taxon>
        <taxon>Morella</taxon>
    </lineage>
</organism>
<dbReference type="InterPro" id="IPR024097">
    <property type="entry name" value="bHLH_ZIP_TF"/>
</dbReference>
<evidence type="ECO:0000256" key="2">
    <source>
        <dbReference type="ARBA" id="ARBA00023015"/>
    </source>
</evidence>
<comment type="caution">
    <text evidence="7">The sequence shown here is derived from an EMBL/GenBank/DDBJ whole genome shotgun (WGS) entry which is preliminary data.</text>
</comment>
<dbReference type="PANTHER" id="PTHR12565:SF461">
    <property type="entry name" value="TRANSCRIPTION FACTOR BHLH75-LIKE"/>
    <property type="match status" value="1"/>
</dbReference>
<feature type="compositionally biased region" description="Low complexity" evidence="5">
    <location>
        <begin position="105"/>
        <end position="118"/>
    </location>
</feature>
<evidence type="ECO:0000313" key="8">
    <source>
        <dbReference type="Proteomes" id="UP000516437"/>
    </source>
</evidence>
<evidence type="ECO:0000256" key="3">
    <source>
        <dbReference type="ARBA" id="ARBA00023163"/>
    </source>
</evidence>
<keyword evidence="2" id="KW-0805">Transcription regulation</keyword>
<evidence type="ECO:0000256" key="1">
    <source>
        <dbReference type="ARBA" id="ARBA00004123"/>
    </source>
</evidence>
<keyword evidence="8" id="KW-1185">Reference proteome</keyword>
<dbReference type="Gene3D" id="4.10.280.10">
    <property type="entry name" value="Helix-loop-helix DNA-binding domain"/>
    <property type="match status" value="1"/>
</dbReference>
<dbReference type="InterPro" id="IPR036638">
    <property type="entry name" value="HLH_DNA-bd_sf"/>
</dbReference>
<evidence type="ECO:0000256" key="4">
    <source>
        <dbReference type="ARBA" id="ARBA00023242"/>
    </source>
</evidence>
<sequence>MAVFEQDFRYCLQPSVPYSEIDTDVQMINQFAEPNASTMGNFEIADFSVDSLSGYQPPDYQAGLAHNLPGTSRAGCLNELPILVRTNTSPVDVFRESKKRKVRELSTSSSETFLSTASRDQLKDNSSYAKKNSPEQGKKKSSEKVQNKLDEVIHVRAKRGQATDSHSLAERVRRQKINNKLRCLQDLVPGCHKTMGMAAMLDEIINYVYSLKNQVEFLSTELAAACSLDLFSYTEATEEVKGTNPLEAYKVEIWEREQYGELTRFHSTWPL</sequence>
<feature type="domain" description="BHLH" evidence="6">
    <location>
        <begin position="161"/>
        <end position="211"/>
    </location>
</feature>
<feature type="compositionally biased region" description="Basic and acidic residues" evidence="5">
    <location>
        <begin position="132"/>
        <end position="145"/>
    </location>
</feature>
<keyword evidence="3" id="KW-0804">Transcription</keyword>
<keyword evidence="4" id="KW-0539">Nucleus</keyword>
<dbReference type="GO" id="GO:0046983">
    <property type="term" value="F:protein dimerization activity"/>
    <property type="evidence" value="ECO:0007669"/>
    <property type="project" value="InterPro"/>
</dbReference>
<proteinExistence type="predicted"/>
<dbReference type="InterPro" id="IPR011598">
    <property type="entry name" value="bHLH_dom"/>
</dbReference>
<comment type="subcellular location">
    <subcellularLocation>
        <location evidence="1">Nucleus</location>
    </subcellularLocation>
</comment>
<dbReference type="EMBL" id="RXIC02000024">
    <property type="protein sequence ID" value="KAB1211200.1"/>
    <property type="molecule type" value="Genomic_DNA"/>
</dbReference>
<dbReference type="SUPFAM" id="SSF47459">
    <property type="entry name" value="HLH, helix-loop-helix DNA-binding domain"/>
    <property type="match status" value="1"/>
</dbReference>
<dbReference type="AlphaFoldDB" id="A0A6A1VJG0"/>
<dbReference type="PROSITE" id="PS50888">
    <property type="entry name" value="BHLH"/>
    <property type="match status" value="1"/>
</dbReference>
<gene>
    <name evidence="7" type="ORF">CJ030_MR6G021610</name>
</gene>
<protein>
    <submittedName>
        <fullName evidence="7">Transcription factor BEE 3</fullName>
    </submittedName>
</protein>
<feature type="region of interest" description="Disordered" evidence="5">
    <location>
        <begin position="98"/>
        <end position="145"/>
    </location>
</feature>
<dbReference type="GO" id="GO:0005634">
    <property type="term" value="C:nucleus"/>
    <property type="evidence" value="ECO:0007669"/>
    <property type="project" value="UniProtKB-SubCell"/>
</dbReference>
<dbReference type="Pfam" id="PF00010">
    <property type="entry name" value="HLH"/>
    <property type="match status" value="1"/>
</dbReference>
<evidence type="ECO:0000256" key="5">
    <source>
        <dbReference type="SAM" id="MobiDB-lite"/>
    </source>
</evidence>
<accession>A0A6A1VJG0</accession>
<dbReference type="GO" id="GO:0003700">
    <property type="term" value="F:DNA-binding transcription factor activity"/>
    <property type="evidence" value="ECO:0007669"/>
    <property type="project" value="TreeGrafter"/>
</dbReference>
<reference evidence="7 8" key="1">
    <citation type="journal article" date="2019" name="Plant Biotechnol. J.">
        <title>The red bayberry genome and genetic basis of sex determination.</title>
        <authorList>
            <person name="Jia H.M."/>
            <person name="Jia H.J."/>
            <person name="Cai Q.L."/>
            <person name="Wang Y."/>
            <person name="Zhao H.B."/>
            <person name="Yang W.F."/>
            <person name="Wang G.Y."/>
            <person name="Li Y.H."/>
            <person name="Zhan D.L."/>
            <person name="Shen Y.T."/>
            <person name="Niu Q.F."/>
            <person name="Chang L."/>
            <person name="Qiu J."/>
            <person name="Zhao L."/>
            <person name="Xie H.B."/>
            <person name="Fu W.Y."/>
            <person name="Jin J."/>
            <person name="Li X.W."/>
            <person name="Jiao Y."/>
            <person name="Zhou C.C."/>
            <person name="Tu T."/>
            <person name="Chai C.Y."/>
            <person name="Gao J.L."/>
            <person name="Fan L.J."/>
            <person name="van de Weg E."/>
            <person name="Wang J.Y."/>
            <person name="Gao Z.S."/>
        </authorList>
    </citation>
    <scope>NUCLEOTIDE SEQUENCE [LARGE SCALE GENOMIC DNA]</scope>
    <source>
        <tissue evidence="7">Leaves</tissue>
    </source>
</reference>
<dbReference type="OrthoDB" id="690068at2759"/>
<dbReference type="SMART" id="SM00353">
    <property type="entry name" value="HLH"/>
    <property type="match status" value="1"/>
</dbReference>
<evidence type="ECO:0000313" key="7">
    <source>
        <dbReference type="EMBL" id="KAB1211200.1"/>
    </source>
</evidence>
<dbReference type="PANTHER" id="PTHR12565">
    <property type="entry name" value="STEROL REGULATORY ELEMENT-BINDING PROTEIN"/>
    <property type="match status" value="1"/>
</dbReference>
<name>A0A6A1VJG0_9ROSI</name>